<evidence type="ECO:0008006" key="3">
    <source>
        <dbReference type="Google" id="ProtNLM"/>
    </source>
</evidence>
<keyword evidence="2" id="KW-1185">Reference proteome</keyword>
<comment type="caution">
    <text evidence="1">The sequence shown here is derived from an EMBL/GenBank/DDBJ whole genome shotgun (WGS) entry which is preliminary data.</text>
</comment>
<dbReference type="Proteomes" id="UP001501303">
    <property type="component" value="Unassembled WGS sequence"/>
</dbReference>
<sequence length="268" mass="29693">MPTTRIAFQELPPAVIAAVEKHTGPILKAEPASEGFNSEVAARVFTENDGYFVKGMRSEHRRIWTQRREAEVNPFLTDLAPELLWHAEEAGWNVLGFELLEGRHADYSPGSPDLPKVAELLHHLGETPCPEIELRHAEQRLESYAATPADLDFFAGNALLHTDLNNANVLVDDSAHLVDWAWATRGAPWLDAGYWVIWLMAAGGHTPESAEQWANRVPAWRAAPSAGVTAFAVANAAMWQEIGGDAPDSWTVRLVTASRDWARYRNSL</sequence>
<evidence type="ECO:0000313" key="2">
    <source>
        <dbReference type="Proteomes" id="UP001501303"/>
    </source>
</evidence>
<dbReference type="InterPro" id="IPR011009">
    <property type="entry name" value="Kinase-like_dom_sf"/>
</dbReference>
<dbReference type="Gene3D" id="3.90.1200.10">
    <property type="match status" value="1"/>
</dbReference>
<protein>
    <recommendedName>
        <fullName evidence="3">Aminoglycoside phosphotransferase</fullName>
    </recommendedName>
</protein>
<name>A0ABP5AWT7_9ACTN</name>
<reference evidence="2" key="1">
    <citation type="journal article" date="2019" name="Int. J. Syst. Evol. Microbiol.">
        <title>The Global Catalogue of Microorganisms (GCM) 10K type strain sequencing project: providing services to taxonomists for standard genome sequencing and annotation.</title>
        <authorList>
            <consortium name="The Broad Institute Genomics Platform"/>
            <consortium name="The Broad Institute Genome Sequencing Center for Infectious Disease"/>
            <person name="Wu L."/>
            <person name="Ma J."/>
        </authorList>
    </citation>
    <scope>NUCLEOTIDE SEQUENCE [LARGE SCALE GENOMIC DNA]</scope>
    <source>
        <strain evidence="2">JCM 13581</strain>
    </source>
</reference>
<dbReference type="SUPFAM" id="SSF56112">
    <property type="entry name" value="Protein kinase-like (PK-like)"/>
    <property type="match status" value="1"/>
</dbReference>
<organism evidence="1 2">
    <name type="scientific">Streptomyces sodiiphilus</name>
    <dbReference type="NCBI Taxonomy" id="226217"/>
    <lineage>
        <taxon>Bacteria</taxon>
        <taxon>Bacillati</taxon>
        <taxon>Actinomycetota</taxon>
        <taxon>Actinomycetes</taxon>
        <taxon>Kitasatosporales</taxon>
        <taxon>Streptomycetaceae</taxon>
        <taxon>Streptomyces</taxon>
    </lineage>
</organism>
<accession>A0ABP5AWT7</accession>
<gene>
    <name evidence="1" type="ORF">GCM10009716_33490</name>
</gene>
<evidence type="ECO:0000313" key="1">
    <source>
        <dbReference type="EMBL" id="GAA1922227.1"/>
    </source>
</evidence>
<proteinExistence type="predicted"/>
<dbReference type="RefSeq" id="WP_344263131.1">
    <property type="nucleotide sequence ID" value="NZ_BAAAMJ010000032.1"/>
</dbReference>
<dbReference type="EMBL" id="BAAAMJ010000032">
    <property type="protein sequence ID" value="GAA1922227.1"/>
    <property type="molecule type" value="Genomic_DNA"/>
</dbReference>